<gene>
    <name evidence="4" type="ORF">H9660_15630</name>
</gene>
<dbReference type="Pfam" id="PF00091">
    <property type="entry name" value="Tubulin"/>
    <property type="match status" value="1"/>
</dbReference>
<evidence type="ECO:0000313" key="5">
    <source>
        <dbReference type="Proteomes" id="UP000640335"/>
    </source>
</evidence>
<dbReference type="InterPro" id="IPR003008">
    <property type="entry name" value="Tubulin_FtsZ_GTPase"/>
</dbReference>
<dbReference type="Gene3D" id="3.30.1330.150">
    <property type="match status" value="1"/>
</dbReference>
<protein>
    <submittedName>
        <fullName evidence="4">Cell division protein FtsZ</fullName>
    </submittedName>
</protein>
<dbReference type="PROSITE" id="PS00227">
    <property type="entry name" value="TUBULIN"/>
    <property type="match status" value="1"/>
</dbReference>
<evidence type="ECO:0000259" key="3">
    <source>
        <dbReference type="Pfam" id="PF00091"/>
    </source>
</evidence>
<dbReference type="Gene3D" id="3.40.50.1440">
    <property type="entry name" value="Tubulin/FtsZ, GTPase domain"/>
    <property type="match status" value="1"/>
</dbReference>
<dbReference type="Proteomes" id="UP000640335">
    <property type="component" value="Unassembled WGS sequence"/>
</dbReference>
<sequence>MDKSKMLLVALGQGGGNILDGILSKDKNYNSLFINSSILDISPLKNATINKNVYIYPGSGGSGRDRMKGRNLIEENRNSISETLIKYPQSEVIVILTSMAGGTGSGSLKTFIEITNKTFPNAIINLVAIMPSLSEDELSFKNTLECWNDINEVIDLINDIKFIDNNKRETYNEVNSEAASLLNLSFNIMGTHRDGSIDINDSLRINSAIGSSVILKLHDGMKDGKAALDLAIENSIFAQNNIYECDYLGINIKENSYVVKDLTKSIEVFNSTYVTYNNDFNIIILSGCEMPVEQIELIRIAYDERVNKRASRNKKRGFIVKI</sequence>
<feature type="domain" description="Tubulin/FtsZ GTPase" evidence="3">
    <location>
        <begin position="6"/>
        <end position="157"/>
    </location>
</feature>
<keyword evidence="5" id="KW-1185">Reference proteome</keyword>
<dbReference type="InterPro" id="IPR017975">
    <property type="entry name" value="Tubulin_CS"/>
</dbReference>
<accession>A0ABR8Q801</accession>
<keyword evidence="2" id="KW-0342">GTP-binding</keyword>
<keyword evidence="1" id="KW-0547">Nucleotide-binding</keyword>
<evidence type="ECO:0000256" key="2">
    <source>
        <dbReference type="ARBA" id="ARBA00023134"/>
    </source>
</evidence>
<dbReference type="SUPFAM" id="SSF52490">
    <property type="entry name" value="Tubulin nucleotide-binding domain-like"/>
    <property type="match status" value="1"/>
</dbReference>
<evidence type="ECO:0000256" key="1">
    <source>
        <dbReference type="ARBA" id="ARBA00022741"/>
    </source>
</evidence>
<dbReference type="RefSeq" id="WP_191751302.1">
    <property type="nucleotide sequence ID" value="NZ_JACSQZ010000099.1"/>
</dbReference>
<dbReference type="GO" id="GO:0051301">
    <property type="term" value="P:cell division"/>
    <property type="evidence" value="ECO:0007669"/>
    <property type="project" value="UniProtKB-KW"/>
</dbReference>
<keyword evidence="4" id="KW-0132">Cell division</keyword>
<reference evidence="4 5" key="1">
    <citation type="submission" date="2020-08" db="EMBL/GenBank/DDBJ databases">
        <title>A Genomic Blueprint of the Chicken Gut Microbiome.</title>
        <authorList>
            <person name="Gilroy R."/>
            <person name="Ravi A."/>
            <person name="Getino M."/>
            <person name="Pursley I."/>
            <person name="Horton D.L."/>
            <person name="Alikhan N.-F."/>
            <person name="Baker D."/>
            <person name="Gharbi K."/>
            <person name="Hall N."/>
            <person name="Watson M."/>
            <person name="Adriaenssens E.M."/>
            <person name="Foster-Nyarko E."/>
            <person name="Jarju S."/>
            <person name="Secka A."/>
            <person name="Antonio M."/>
            <person name="Oren A."/>
            <person name="Chaudhuri R."/>
            <person name="La Ragione R.M."/>
            <person name="Hildebrand F."/>
            <person name="Pallen M.J."/>
        </authorList>
    </citation>
    <scope>NUCLEOTIDE SEQUENCE [LARGE SCALE GENOMIC DNA]</scope>
    <source>
        <strain evidence="4 5">Sa3CUN1</strain>
    </source>
</reference>
<keyword evidence="4" id="KW-0131">Cell cycle</keyword>
<dbReference type="EMBL" id="JACSQZ010000099">
    <property type="protein sequence ID" value="MBD7916563.1"/>
    <property type="molecule type" value="Genomic_DNA"/>
</dbReference>
<comment type="caution">
    <text evidence="4">The sequence shown here is derived from an EMBL/GenBank/DDBJ whole genome shotgun (WGS) entry which is preliminary data.</text>
</comment>
<organism evidence="4 5">
    <name type="scientific">Clostridium gallinarum</name>
    <dbReference type="NCBI Taxonomy" id="2762246"/>
    <lineage>
        <taxon>Bacteria</taxon>
        <taxon>Bacillati</taxon>
        <taxon>Bacillota</taxon>
        <taxon>Clostridia</taxon>
        <taxon>Eubacteriales</taxon>
        <taxon>Clostridiaceae</taxon>
        <taxon>Clostridium</taxon>
    </lineage>
</organism>
<dbReference type="InterPro" id="IPR036525">
    <property type="entry name" value="Tubulin/FtsZ_GTPase_sf"/>
</dbReference>
<evidence type="ECO:0000313" key="4">
    <source>
        <dbReference type="EMBL" id="MBD7916563.1"/>
    </source>
</evidence>
<proteinExistence type="predicted"/>
<name>A0ABR8Q801_9CLOT</name>